<reference evidence="1 2" key="1">
    <citation type="journal article" date="2019" name="Environ. Microbiol.">
        <title>At the nexus of three kingdoms: the genome of the mycorrhizal fungus Gigaspora margarita provides insights into plant, endobacterial and fungal interactions.</title>
        <authorList>
            <person name="Venice F."/>
            <person name="Ghignone S."/>
            <person name="Salvioli di Fossalunga A."/>
            <person name="Amselem J."/>
            <person name="Novero M."/>
            <person name="Xianan X."/>
            <person name="Sedzielewska Toro K."/>
            <person name="Morin E."/>
            <person name="Lipzen A."/>
            <person name="Grigoriev I.V."/>
            <person name="Henrissat B."/>
            <person name="Martin F.M."/>
            <person name="Bonfante P."/>
        </authorList>
    </citation>
    <scope>NUCLEOTIDE SEQUENCE [LARGE SCALE GENOMIC DNA]</scope>
    <source>
        <strain evidence="1 2">BEG34</strain>
    </source>
</reference>
<comment type="caution">
    <text evidence="1">The sequence shown here is derived from an EMBL/GenBank/DDBJ whole genome shotgun (WGS) entry which is preliminary data.</text>
</comment>
<proteinExistence type="predicted"/>
<gene>
    <name evidence="1" type="ORF">F8M41_023999</name>
</gene>
<accession>A0A8H4ET70</accession>
<dbReference type="EMBL" id="WTPW01000081">
    <property type="protein sequence ID" value="KAF0550817.1"/>
    <property type="molecule type" value="Genomic_DNA"/>
</dbReference>
<evidence type="ECO:0000313" key="2">
    <source>
        <dbReference type="Proteomes" id="UP000439903"/>
    </source>
</evidence>
<dbReference type="AlphaFoldDB" id="A0A8H4ET70"/>
<dbReference type="Proteomes" id="UP000439903">
    <property type="component" value="Unassembled WGS sequence"/>
</dbReference>
<evidence type="ECO:0000313" key="1">
    <source>
        <dbReference type="EMBL" id="KAF0550817.1"/>
    </source>
</evidence>
<sequence length="111" mass="12586">MINSDKIQDKENENINFVGLSAMNTNRKVKEEEGIFHQTISALKTFFIAGQLAKNGEISEDNEISTEQAIKSWFSRFSKSSKELSAANSLLQNLCSFITLQYTTRYLTIIL</sequence>
<keyword evidence="2" id="KW-1185">Reference proteome</keyword>
<protein>
    <submittedName>
        <fullName evidence="1">Uncharacterized protein</fullName>
    </submittedName>
</protein>
<name>A0A8H4ET70_GIGMA</name>
<organism evidence="1 2">
    <name type="scientific">Gigaspora margarita</name>
    <dbReference type="NCBI Taxonomy" id="4874"/>
    <lineage>
        <taxon>Eukaryota</taxon>
        <taxon>Fungi</taxon>
        <taxon>Fungi incertae sedis</taxon>
        <taxon>Mucoromycota</taxon>
        <taxon>Glomeromycotina</taxon>
        <taxon>Glomeromycetes</taxon>
        <taxon>Diversisporales</taxon>
        <taxon>Gigasporaceae</taxon>
        <taxon>Gigaspora</taxon>
    </lineage>
</organism>